<evidence type="ECO:0000256" key="1">
    <source>
        <dbReference type="SAM" id="Phobius"/>
    </source>
</evidence>
<keyword evidence="1" id="KW-0812">Transmembrane</keyword>
<sequence length="275" mass="29636">MKPIRPTGRVLAIVLVAAMVVCAWLGPLEAAANRRIDAGLQRALVSFAVARTLNAIISVAQGTEVSLQPLGVGVNLTVGQVLDPVNDVIETFSTLMLVASVAFGIEKVLVAIGAHWAVSLVLTGVALAWALLAARRLRSPPWLAQALVVLLMLRFALPLATIGSDLLFQQFLARDYAASEQVLDRTATQVDRDSPATAPAQSQGLVDRIKSWAGAQGTAWKEGFERLKQAAEQATEHVIRLMVIFILQTLVLPLAMLWGLFALARTVLRRAPQER</sequence>
<feature type="transmembrane region" description="Helical" evidence="1">
    <location>
        <begin position="238"/>
        <end position="263"/>
    </location>
</feature>
<dbReference type="RefSeq" id="WP_376849045.1">
    <property type="nucleotide sequence ID" value="NZ_JBHSMF010000004.1"/>
</dbReference>
<keyword evidence="1" id="KW-0472">Membrane</keyword>
<feature type="transmembrane region" description="Helical" evidence="1">
    <location>
        <begin position="142"/>
        <end position="162"/>
    </location>
</feature>
<organism evidence="2 3">
    <name type="scientific">Caenimonas terrae</name>
    <dbReference type="NCBI Taxonomy" id="696074"/>
    <lineage>
        <taxon>Bacteria</taxon>
        <taxon>Pseudomonadati</taxon>
        <taxon>Pseudomonadota</taxon>
        <taxon>Betaproteobacteria</taxon>
        <taxon>Burkholderiales</taxon>
        <taxon>Comamonadaceae</taxon>
        <taxon>Caenimonas</taxon>
    </lineage>
</organism>
<accession>A0ABW0ND92</accession>
<gene>
    <name evidence="2" type="ORF">ACFPOE_05665</name>
</gene>
<reference evidence="3" key="1">
    <citation type="journal article" date="2019" name="Int. J. Syst. Evol. Microbiol.">
        <title>The Global Catalogue of Microorganisms (GCM) 10K type strain sequencing project: providing services to taxonomists for standard genome sequencing and annotation.</title>
        <authorList>
            <consortium name="The Broad Institute Genomics Platform"/>
            <consortium name="The Broad Institute Genome Sequencing Center for Infectious Disease"/>
            <person name="Wu L."/>
            <person name="Ma J."/>
        </authorList>
    </citation>
    <scope>NUCLEOTIDE SEQUENCE [LARGE SCALE GENOMIC DNA]</scope>
    <source>
        <strain evidence="3">CCUG 57401</strain>
    </source>
</reference>
<keyword evidence="1" id="KW-1133">Transmembrane helix</keyword>
<proteinExistence type="predicted"/>
<name>A0ABW0ND92_9BURK</name>
<protein>
    <submittedName>
        <fullName evidence="2">Uncharacterized protein</fullName>
    </submittedName>
</protein>
<evidence type="ECO:0000313" key="3">
    <source>
        <dbReference type="Proteomes" id="UP001596037"/>
    </source>
</evidence>
<evidence type="ECO:0000313" key="2">
    <source>
        <dbReference type="EMBL" id="MFC5497012.1"/>
    </source>
</evidence>
<dbReference type="EMBL" id="JBHSMF010000004">
    <property type="protein sequence ID" value="MFC5497012.1"/>
    <property type="molecule type" value="Genomic_DNA"/>
</dbReference>
<feature type="transmembrane region" description="Helical" evidence="1">
    <location>
        <begin position="108"/>
        <end position="130"/>
    </location>
</feature>
<comment type="caution">
    <text evidence="2">The sequence shown here is derived from an EMBL/GenBank/DDBJ whole genome shotgun (WGS) entry which is preliminary data.</text>
</comment>
<dbReference type="Proteomes" id="UP001596037">
    <property type="component" value="Unassembled WGS sequence"/>
</dbReference>
<keyword evidence="3" id="KW-1185">Reference proteome</keyword>